<evidence type="ECO:0000256" key="9">
    <source>
        <dbReference type="ARBA" id="ARBA00031996"/>
    </source>
</evidence>
<dbReference type="AlphaFoldDB" id="A0A2S5DEH6"/>
<comment type="cofactor">
    <cofactor evidence="13">
        <name>Mg(2+)</name>
        <dbReference type="ChEBI" id="CHEBI:18420"/>
    </cofactor>
</comment>
<dbReference type="OrthoDB" id="8210607at2"/>
<feature type="binding site" evidence="13">
    <location>
        <position position="134"/>
    </location>
    <ligand>
        <name>Mg(2+)</name>
        <dbReference type="ChEBI" id="CHEBI:18420"/>
    </ligand>
</feature>
<evidence type="ECO:0000313" key="16">
    <source>
        <dbReference type="EMBL" id="POZ61401.1"/>
    </source>
</evidence>
<proteinExistence type="inferred from homology"/>
<dbReference type="InterPro" id="IPR008278">
    <property type="entry name" value="4-PPantetheinyl_Trfase_dom"/>
</dbReference>
<dbReference type="Pfam" id="PF01648">
    <property type="entry name" value="ACPS"/>
    <property type="match status" value="1"/>
</dbReference>
<dbReference type="PRINTS" id="PR01399">
    <property type="entry name" value="ENTSNTHTASED"/>
</dbReference>
<dbReference type="Proteomes" id="UP000237082">
    <property type="component" value="Unassembled WGS sequence"/>
</dbReference>
<evidence type="ECO:0000313" key="17">
    <source>
        <dbReference type="Proteomes" id="UP000237082"/>
    </source>
</evidence>
<feature type="binding site" evidence="12">
    <location>
        <position position="178"/>
    </location>
    <ligand>
        <name>CoA</name>
        <dbReference type="ChEBI" id="CHEBI:57287"/>
    </ligand>
</feature>
<sequence>MTDGLPRLSDKLEPACAASLASCWLPAPQALDDGAGAGISLAELDRALAGRELADWLPPELSRAVRKRQLSFLGGRLCAERALAALGLADAAVGRMDGGAPLWPDGMLGSITHHGEAAYVAAAPASAYAALGMDSERLARDSAAESIRTLCCTAFERESWLGDRADTLAETLIFSAKEAGYKAIHRLAGRYVDFSEFEVRELDWQSGRLTLAPTAKSALSGLMRPFAVRFRRAGDEVHTLVAEREPLDSLADGLAR</sequence>
<dbReference type="Pfam" id="PF17837">
    <property type="entry name" value="4PPT_N"/>
    <property type="match status" value="1"/>
</dbReference>
<dbReference type="UniPathway" id="UPA00017"/>
<evidence type="ECO:0000256" key="4">
    <source>
        <dbReference type="ARBA" id="ARBA00011503"/>
    </source>
</evidence>
<evidence type="ECO:0000259" key="15">
    <source>
        <dbReference type="Pfam" id="PF17837"/>
    </source>
</evidence>
<evidence type="ECO:0000256" key="1">
    <source>
        <dbReference type="ARBA" id="ARBA00003937"/>
    </source>
</evidence>
<evidence type="ECO:0000256" key="5">
    <source>
        <dbReference type="ARBA" id="ARBA00019087"/>
    </source>
</evidence>
<evidence type="ECO:0000256" key="8">
    <source>
        <dbReference type="ARBA" id="ARBA00029894"/>
    </source>
</evidence>
<keyword evidence="13" id="KW-0460">Magnesium</keyword>
<keyword evidence="17" id="KW-1185">Reference proteome</keyword>
<name>A0A2S5DEH6_9NEIS</name>
<comment type="pathway">
    <text evidence="2">Siderophore biosynthesis; enterobactin biosynthesis.</text>
</comment>
<dbReference type="Gene3D" id="3.90.470.20">
    <property type="entry name" value="4'-phosphopantetheinyl transferase domain"/>
    <property type="match status" value="1"/>
</dbReference>
<keyword evidence="7" id="KW-0259">Enterobactin biosynthesis</keyword>
<dbReference type="InterPro" id="IPR041354">
    <property type="entry name" value="4PPT_N"/>
</dbReference>
<feature type="binding site" evidence="12">
    <location>
        <position position="134"/>
    </location>
    <ligand>
        <name>CoA</name>
        <dbReference type="ChEBI" id="CHEBI:57287"/>
    </ligand>
</feature>
<keyword evidence="13" id="KW-0479">Metal-binding</keyword>
<evidence type="ECO:0000256" key="12">
    <source>
        <dbReference type="PIRSR" id="PIRSR603542-1"/>
    </source>
</evidence>
<dbReference type="GO" id="GO:0000287">
    <property type="term" value="F:magnesium ion binding"/>
    <property type="evidence" value="ECO:0007669"/>
    <property type="project" value="InterPro"/>
</dbReference>
<accession>A0A2S5DEH6</accession>
<comment type="function">
    <text evidence="1">Involved in the biosynthesis of the siderophore enterobactin (enterochelin), which is a macrocyclic trimeric lactone of N-(2,3-dihydroxybenzoyl)-serine. The serine trilactone serves as a scaffolding for the three catechol functionalities that provide hexadentate coordination for the tightly ligated iron(2+) atoms. Plays an essential role in the assembly of the enterobactin by catalyzing the transfer of the 4'-phosphopantetheine (Ppant) moiety from coenzyme A to the apo-domains of both EntB (ArCP domain) and EntF (PCP domain) to yield their holo-forms which make them competent for the activation of 2,3-dihydroxybenzoate (DHB) and L-serine, respectively.</text>
</comment>
<evidence type="ECO:0000259" key="14">
    <source>
        <dbReference type="Pfam" id="PF01648"/>
    </source>
</evidence>
<comment type="subunit">
    <text evidence="4">EntB, EntD, EntE, and EntF form a multienzyme complex called enterobactin synthase.</text>
</comment>
<gene>
    <name evidence="16" type="ORF">C2I19_13720</name>
</gene>
<comment type="similarity">
    <text evidence="3">Belongs to the P-Pant transferase superfamily. EntD family.</text>
</comment>
<dbReference type="GO" id="GO:0009239">
    <property type="term" value="P:enterobactin biosynthetic process"/>
    <property type="evidence" value="ECO:0007669"/>
    <property type="project" value="UniProtKB-UniPathway"/>
</dbReference>
<dbReference type="GO" id="GO:0009366">
    <property type="term" value="C:enterobactin synthetase complex"/>
    <property type="evidence" value="ECO:0007669"/>
    <property type="project" value="InterPro"/>
</dbReference>
<feature type="binding site" evidence="12">
    <location>
        <position position="76"/>
    </location>
    <ligand>
        <name>CoA</name>
        <dbReference type="ChEBI" id="CHEBI:57287"/>
    </ligand>
</feature>
<reference evidence="17" key="1">
    <citation type="submission" date="2018-02" db="EMBL/GenBank/DDBJ databases">
        <authorList>
            <person name="O'Hara-Hanley K."/>
            <person name="Soby S."/>
        </authorList>
    </citation>
    <scope>NUCLEOTIDE SEQUENCE [LARGE SCALE GENOMIC DNA]</scope>
    <source>
        <strain evidence="17">MWU14-2602</strain>
    </source>
</reference>
<comment type="caution">
    <text evidence="16">The sequence shown here is derived from an EMBL/GenBank/DDBJ whole genome shotgun (WGS) entry which is preliminary data.</text>
</comment>
<feature type="binding site" evidence="12">
    <location>
        <position position="68"/>
    </location>
    <ligand>
        <name>CoA</name>
        <dbReference type="ChEBI" id="CHEBI:57287"/>
    </ligand>
</feature>
<dbReference type="GO" id="GO:0008897">
    <property type="term" value="F:holo-[acyl-carrier-protein] synthase activity"/>
    <property type="evidence" value="ECO:0007669"/>
    <property type="project" value="InterPro"/>
</dbReference>
<dbReference type="EMBL" id="PQWB01000055">
    <property type="protein sequence ID" value="POZ61401.1"/>
    <property type="molecule type" value="Genomic_DNA"/>
</dbReference>
<feature type="domain" description="4'-phosphopantetheinyl transferase N-terminal" evidence="15">
    <location>
        <begin position="61"/>
        <end position="123"/>
    </location>
</feature>
<evidence type="ECO:0000256" key="10">
    <source>
        <dbReference type="ARBA" id="ARBA00049176"/>
    </source>
</evidence>
<organism evidence="16 17">
    <name type="scientific">Chromobacterium alticapitis</name>
    <dbReference type="NCBI Taxonomy" id="2073169"/>
    <lineage>
        <taxon>Bacteria</taxon>
        <taxon>Pseudomonadati</taxon>
        <taxon>Pseudomonadota</taxon>
        <taxon>Betaproteobacteria</taxon>
        <taxon>Neisseriales</taxon>
        <taxon>Chromobacteriaceae</taxon>
        <taxon>Chromobacterium</taxon>
    </lineage>
</organism>
<evidence type="ECO:0000256" key="11">
    <source>
        <dbReference type="ARBA" id="ARBA00049191"/>
    </source>
</evidence>
<keyword evidence="6" id="KW-0808">Transferase</keyword>
<dbReference type="RefSeq" id="WP_103903261.1">
    <property type="nucleotide sequence ID" value="NZ_PQWB01000055.1"/>
</dbReference>
<dbReference type="GO" id="GO:0005886">
    <property type="term" value="C:plasma membrane"/>
    <property type="evidence" value="ECO:0007669"/>
    <property type="project" value="TreeGrafter"/>
</dbReference>
<dbReference type="SUPFAM" id="SSF56214">
    <property type="entry name" value="4'-phosphopantetheinyl transferase"/>
    <property type="match status" value="1"/>
</dbReference>
<evidence type="ECO:0000256" key="7">
    <source>
        <dbReference type="ARBA" id="ARBA00023191"/>
    </source>
</evidence>
<dbReference type="PANTHER" id="PTHR38096">
    <property type="entry name" value="ENTEROBACTIN SYNTHASE COMPONENT D"/>
    <property type="match status" value="1"/>
</dbReference>
<evidence type="ECO:0000256" key="2">
    <source>
        <dbReference type="ARBA" id="ARBA00004993"/>
    </source>
</evidence>
<feature type="binding site" evidence="13">
    <location>
        <position position="136"/>
    </location>
    <ligand>
        <name>Mg(2+)</name>
        <dbReference type="ChEBI" id="CHEBI:18420"/>
    </ligand>
</feature>
<evidence type="ECO:0000256" key="6">
    <source>
        <dbReference type="ARBA" id="ARBA00022679"/>
    </source>
</evidence>
<evidence type="ECO:0000256" key="3">
    <source>
        <dbReference type="ARBA" id="ARBA00008342"/>
    </source>
</evidence>
<feature type="domain" description="4'-phosphopantetheinyl transferase" evidence="14">
    <location>
        <begin position="131"/>
        <end position="216"/>
    </location>
</feature>
<feature type="binding site" evidence="12">
    <location>
        <begin position="112"/>
        <end position="113"/>
    </location>
    <ligand>
        <name>CoA</name>
        <dbReference type="ChEBI" id="CHEBI:57287"/>
    </ligand>
</feature>
<evidence type="ECO:0000256" key="13">
    <source>
        <dbReference type="PIRSR" id="PIRSR603542-2"/>
    </source>
</evidence>
<comment type="catalytic activity">
    <reaction evidence="10">
        <text>apo-[aryl-carrier protein] + CoA = holo-[aryl-carrier protein] + adenosine 3',5'-bisphosphate + H(+)</text>
        <dbReference type="Rhea" id="RHEA:48404"/>
        <dbReference type="Rhea" id="RHEA-COMP:15903"/>
        <dbReference type="Rhea" id="RHEA-COMP:17557"/>
        <dbReference type="ChEBI" id="CHEBI:15378"/>
        <dbReference type="ChEBI" id="CHEBI:29999"/>
        <dbReference type="ChEBI" id="CHEBI:57287"/>
        <dbReference type="ChEBI" id="CHEBI:58343"/>
        <dbReference type="ChEBI" id="CHEBI:64479"/>
    </reaction>
</comment>
<feature type="binding site" evidence="12">
    <location>
        <position position="182"/>
    </location>
    <ligand>
        <name>CoA</name>
        <dbReference type="ChEBI" id="CHEBI:57287"/>
    </ligand>
</feature>
<dbReference type="InterPro" id="IPR003542">
    <property type="entry name" value="Enbac_synth_compD-like"/>
</dbReference>
<protein>
    <recommendedName>
        <fullName evidence="5">Enterobactin synthase component D</fullName>
    </recommendedName>
    <alternativeName>
        <fullName evidence="8">4'-phosphopantetheinyl transferase EntD</fullName>
    </alternativeName>
    <alternativeName>
        <fullName evidence="9">Enterochelin synthase D</fullName>
    </alternativeName>
</protein>
<dbReference type="PANTHER" id="PTHR38096:SF1">
    <property type="entry name" value="ENTEROBACTIN SYNTHASE COMPONENT D"/>
    <property type="match status" value="1"/>
</dbReference>
<dbReference type="InterPro" id="IPR037143">
    <property type="entry name" value="4-PPantetheinyl_Trfase_dom_sf"/>
</dbReference>
<comment type="catalytic activity">
    <reaction evidence="11">
        <text>apo-[peptidyl-carrier protein] + CoA = holo-[peptidyl-carrier protein] + adenosine 3',5'-bisphosphate + H(+)</text>
        <dbReference type="Rhea" id="RHEA:46228"/>
        <dbReference type="Rhea" id="RHEA-COMP:11479"/>
        <dbReference type="Rhea" id="RHEA-COMP:11480"/>
        <dbReference type="ChEBI" id="CHEBI:15378"/>
        <dbReference type="ChEBI" id="CHEBI:29999"/>
        <dbReference type="ChEBI" id="CHEBI:57287"/>
        <dbReference type="ChEBI" id="CHEBI:58343"/>
        <dbReference type="ChEBI" id="CHEBI:64479"/>
    </reaction>
</comment>